<evidence type="ECO:0000313" key="7">
    <source>
        <dbReference type="EMBL" id="QSG13295.1"/>
    </source>
</evidence>
<dbReference type="GO" id="GO:0005886">
    <property type="term" value="C:plasma membrane"/>
    <property type="evidence" value="ECO:0007669"/>
    <property type="project" value="UniProtKB-SubCell"/>
</dbReference>
<protein>
    <submittedName>
        <fullName evidence="7">MFS family permease</fullName>
    </submittedName>
</protein>
<keyword evidence="3 6" id="KW-0812">Transmembrane</keyword>
<evidence type="ECO:0000256" key="2">
    <source>
        <dbReference type="ARBA" id="ARBA00022475"/>
    </source>
</evidence>
<dbReference type="Proteomes" id="UP000663305">
    <property type="component" value="Chromosome"/>
</dbReference>
<feature type="transmembrane region" description="Helical" evidence="6">
    <location>
        <begin position="135"/>
        <end position="158"/>
    </location>
</feature>
<feature type="transmembrane region" description="Helical" evidence="6">
    <location>
        <begin position="219"/>
        <end position="238"/>
    </location>
</feature>
<evidence type="ECO:0000256" key="3">
    <source>
        <dbReference type="ARBA" id="ARBA00022692"/>
    </source>
</evidence>
<feature type="transmembrane region" description="Helical" evidence="6">
    <location>
        <begin position="396"/>
        <end position="418"/>
    </location>
</feature>
<feature type="transmembrane region" description="Helical" evidence="6">
    <location>
        <begin position="305"/>
        <end position="325"/>
    </location>
</feature>
<dbReference type="InterPro" id="IPR050189">
    <property type="entry name" value="MFS_Efflux_Transporters"/>
</dbReference>
<dbReference type="PANTHER" id="PTHR43124:SF3">
    <property type="entry name" value="CHLORAMPHENICOL EFFLUX PUMP RV0191"/>
    <property type="match status" value="1"/>
</dbReference>
<gene>
    <name evidence="7" type="ORF">HSBGL_2901</name>
</gene>
<dbReference type="InterPro" id="IPR011701">
    <property type="entry name" value="MFS"/>
</dbReference>
<dbReference type="Pfam" id="PF07690">
    <property type="entry name" value="MFS_1"/>
    <property type="match status" value="1"/>
</dbReference>
<accession>A0A897NPA4</accession>
<feature type="transmembrane region" description="Helical" evidence="6">
    <location>
        <begin position="50"/>
        <end position="70"/>
    </location>
</feature>
<evidence type="ECO:0000256" key="5">
    <source>
        <dbReference type="ARBA" id="ARBA00023136"/>
    </source>
</evidence>
<evidence type="ECO:0000313" key="8">
    <source>
        <dbReference type="Proteomes" id="UP000663305"/>
    </source>
</evidence>
<feature type="transmembrane region" description="Helical" evidence="6">
    <location>
        <begin position="90"/>
        <end position="115"/>
    </location>
</feature>
<dbReference type="PANTHER" id="PTHR43124">
    <property type="entry name" value="PURINE EFFLUX PUMP PBUE"/>
    <property type="match status" value="1"/>
</dbReference>
<evidence type="ECO:0000256" key="4">
    <source>
        <dbReference type="ARBA" id="ARBA00022989"/>
    </source>
</evidence>
<dbReference type="GO" id="GO:0022857">
    <property type="term" value="F:transmembrane transporter activity"/>
    <property type="evidence" value="ECO:0007669"/>
    <property type="project" value="InterPro"/>
</dbReference>
<evidence type="ECO:0000256" key="1">
    <source>
        <dbReference type="ARBA" id="ARBA00004651"/>
    </source>
</evidence>
<sequence>MTDRMDGNERSIVGFASAAHALVHTYELSIPVFVVVWLREFGASTAELGLAVTGGYALFGIGALPGGVLADRFGSRRLVAGGLAGMGLSFLALSFANGLVAVALALAGWGVAASVYHPAALSLLSTGVENRGTAFAYHGMAGNAGIALGPLVSALLLVALDWQTVVRLLVVPAVAVAGYALVVEFDEMAAVDADARESNADGPGRAVSPSSVLADSRTLFTAGFVLALAVVMANGLFYRGTLTFLPETLGDFLPPIDELLGVVGSDSVLAAELDTASLVYAGLLTVGIAGQYAGGKLSDRVSPTLGIAGAFGALVAVAVAFVPAARIGPVPLLAVSVLLGLFLFALQPLYQATVATYTPPDGRGLSYGYTYLVSFGVGATGATIAGYLLSTLGMGGTFLVLAVFPALGGGFALALYRWDPA</sequence>
<dbReference type="Gene3D" id="1.20.1250.20">
    <property type="entry name" value="MFS general substrate transporter like domains"/>
    <property type="match status" value="1"/>
</dbReference>
<organism evidence="7 8">
    <name type="scientific">Halapricum desulfuricans</name>
    <dbReference type="NCBI Taxonomy" id="2841257"/>
    <lineage>
        <taxon>Archaea</taxon>
        <taxon>Methanobacteriati</taxon>
        <taxon>Methanobacteriota</taxon>
        <taxon>Stenosarchaea group</taxon>
        <taxon>Halobacteria</taxon>
        <taxon>Halobacteriales</taxon>
        <taxon>Haloarculaceae</taxon>
        <taxon>Halapricum</taxon>
    </lineage>
</organism>
<dbReference type="SUPFAM" id="SSF103473">
    <property type="entry name" value="MFS general substrate transporter"/>
    <property type="match status" value="1"/>
</dbReference>
<keyword evidence="4 6" id="KW-1133">Transmembrane helix</keyword>
<proteinExistence type="predicted"/>
<reference evidence="7" key="1">
    <citation type="submission" date="2020-11" db="EMBL/GenBank/DDBJ databases">
        <title>Carbohydrate-dependent, anaerobic sulfur respiration: A novel catabolism in halophilic archaea.</title>
        <authorList>
            <person name="Sorokin D.Y."/>
            <person name="Messina E."/>
            <person name="Smedile F."/>
            <person name="La Cono V."/>
            <person name="Hallsworth J.E."/>
            <person name="Yakimov M.M."/>
        </authorList>
    </citation>
    <scope>NUCLEOTIDE SEQUENCE</scope>
    <source>
        <strain evidence="7">HSR-Bgl</strain>
    </source>
</reference>
<dbReference type="InterPro" id="IPR036259">
    <property type="entry name" value="MFS_trans_sf"/>
</dbReference>
<dbReference type="EMBL" id="CP064789">
    <property type="protein sequence ID" value="QSG13295.1"/>
    <property type="molecule type" value="Genomic_DNA"/>
</dbReference>
<keyword evidence="2" id="KW-1003">Cell membrane</keyword>
<evidence type="ECO:0000256" key="6">
    <source>
        <dbReference type="SAM" id="Phobius"/>
    </source>
</evidence>
<feature type="transmembrane region" description="Helical" evidence="6">
    <location>
        <begin position="165"/>
        <end position="182"/>
    </location>
</feature>
<dbReference type="AlphaFoldDB" id="A0A897NPA4"/>
<keyword evidence="5 6" id="KW-0472">Membrane</keyword>
<feature type="transmembrane region" description="Helical" evidence="6">
    <location>
        <begin position="332"/>
        <end position="350"/>
    </location>
</feature>
<feature type="transmembrane region" description="Helical" evidence="6">
    <location>
        <begin position="12"/>
        <end position="38"/>
    </location>
</feature>
<name>A0A897NPA4_9EURY</name>
<comment type="subcellular location">
    <subcellularLocation>
        <location evidence="1">Cell membrane</location>
        <topology evidence="1">Multi-pass membrane protein</topology>
    </subcellularLocation>
</comment>
<feature type="transmembrane region" description="Helical" evidence="6">
    <location>
        <begin position="275"/>
        <end position="293"/>
    </location>
</feature>
<feature type="transmembrane region" description="Helical" evidence="6">
    <location>
        <begin position="370"/>
        <end position="389"/>
    </location>
</feature>